<reference evidence="1" key="1">
    <citation type="submission" date="2019-11" db="EMBL/GenBank/DDBJ databases">
        <title>Bipolaris sorokiniana Genome sequencing.</title>
        <authorList>
            <person name="Wang H."/>
        </authorList>
    </citation>
    <scope>NUCLEOTIDE SEQUENCE</scope>
</reference>
<dbReference type="Proteomes" id="UP000624244">
    <property type="component" value="Unassembled WGS sequence"/>
</dbReference>
<protein>
    <submittedName>
        <fullName evidence="1">Uncharacterized protein</fullName>
    </submittedName>
</protein>
<dbReference type="AlphaFoldDB" id="A0A8H6DUV4"/>
<comment type="caution">
    <text evidence="1">The sequence shown here is derived from an EMBL/GenBank/DDBJ whole genome shotgun (WGS) entry which is preliminary data.</text>
</comment>
<sequence>MSIGVAISVSIRIRVGVTIGLSSYGCADSCTHRQGSHEHYYLRIRRSLLMLCELLMPAMGLLLWGTKPSQREHFSQSAKEALTAS</sequence>
<evidence type="ECO:0000313" key="2">
    <source>
        <dbReference type="Proteomes" id="UP000624244"/>
    </source>
</evidence>
<name>A0A8H6DUV4_COCSA</name>
<organism evidence="1 2">
    <name type="scientific">Cochliobolus sativus</name>
    <name type="common">Common root rot and spot blotch fungus</name>
    <name type="synonym">Bipolaris sorokiniana</name>
    <dbReference type="NCBI Taxonomy" id="45130"/>
    <lineage>
        <taxon>Eukaryota</taxon>
        <taxon>Fungi</taxon>
        <taxon>Dikarya</taxon>
        <taxon>Ascomycota</taxon>
        <taxon>Pezizomycotina</taxon>
        <taxon>Dothideomycetes</taxon>
        <taxon>Pleosporomycetidae</taxon>
        <taxon>Pleosporales</taxon>
        <taxon>Pleosporineae</taxon>
        <taxon>Pleosporaceae</taxon>
        <taxon>Bipolaris</taxon>
    </lineage>
</organism>
<dbReference type="EMBL" id="WNKQ01000010">
    <property type="protein sequence ID" value="KAF5848804.1"/>
    <property type="molecule type" value="Genomic_DNA"/>
</dbReference>
<accession>A0A8H6DUV4</accession>
<gene>
    <name evidence="1" type="ORF">GGP41_009941</name>
</gene>
<evidence type="ECO:0000313" key="1">
    <source>
        <dbReference type="EMBL" id="KAF5848804.1"/>
    </source>
</evidence>
<proteinExistence type="predicted"/>